<dbReference type="AlphaFoldDB" id="A0A5C8LXT8"/>
<dbReference type="EMBL" id="VRLR01000006">
    <property type="protein sequence ID" value="TXK80509.1"/>
    <property type="molecule type" value="Genomic_DNA"/>
</dbReference>
<feature type="domain" description="Capsule biosynthesis GfcC-like N-terminal" evidence="3">
    <location>
        <begin position="32"/>
        <end position="148"/>
    </location>
</feature>
<accession>A0A5C8LXT8</accession>
<dbReference type="Proteomes" id="UP000321814">
    <property type="component" value="Unassembled WGS sequence"/>
</dbReference>
<dbReference type="RefSeq" id="WP_147904414.1">
    <property type="nucleotide sequence ID" value="NZ_BAAAGC010000010.1"/>
</dbReference>
<protein>
    <submittedName>
        <fullName evidence="4">Uncharacterized protein</fullName>
    </submittedName>
</protein>
<evidence type="ECO:0000259" key="3">
    <source>
        <dbReference type="Pfam" id="PF20616"/>
    </source>
</evidence>
<keyword evidence="1" id="KW-0732">Signal</keyword>
<gene>
    <name evidence="4" type="ORF">FU839_11150</name>
</gene>
<proteinExistence type="predicted"/>
<comment type="caution">
    <text evidence="4">The sequence shown here is derived from an EMBL/GenBank/DDBJ whole genome shotgun (WGS) entry which is preliminary data.</text>
</comment>
<dbReference type="InterPro" id="IPR046459">
    <property type="entry name" value="Caps_syn_GfcC_N"/>
</dbReference>
<sequence length="251" mass="27689">MIYRFLLLFIVVSCSLTLQANPVVRVQFNDVFLDYAQQPRLSDLVAGVNTSANLYWPSASFYSLSSTEIHSLEQKKAKLLQRLTELHNYYAQHGDEGLAATTKKIVLELTPLQLAKKIVLPLDPDTVRIKTSLNPLIDAGQYLLVVAEKPATVALFGAVENSSTLLLNASEAADYLSDLKLLEGASASFLYVVPANADPFIAKVGLWNREFKAIPAGATLFVPLELRHLPSEFEDINQQILDLLVHKVVAP</sequence>
<dbReference type="Pfam" id="PF20616">
    <property type="entry name" value="Caps_syn_GfcC_N"/>
    <property type="match status" value="1"/>
</dbReference>
<evidence type="ECO:0000313" key="5">
    <source>
        <dbReference type="Proteomes" id="UP000321814"/>
    </source>
</evidence>
<dbReference type="Gene3D" id="3.10.560.10">
    <property type="entry name" value="Outer membrane lipoprotein wza domain like"/>
    <property type="match status" value="1"/>
</dbReference>
<organism evidence="4 5">
    <name type="scientific">Rheinheimera tangshanensis</name>
    <dbReference type="NCBI Taxonomy" id="400153"/>
    <lineage>
        <taxon>Bacteria</taxon>
        <taxon>Pseudomonadati</taxon>
        <taxon>Pseudomonadota</taxon>
        <taxon>Gammaproteobacteria</taxon>
        <taxon>Chromatiales</taxon>
        <taxon>Chromatiaceae</taxon>
        <taxon>Rheinheimera</taxon>
    </lineage>
</organism>
<feature type="domain" description="Capsule biosynthesis GfcC-like C-terminal" evidence="2">
    <location>
        <begin position="166"/>
        <end position="248"/>
    </location>
</feature>
<feature type="chain" id="PRO_5022849529" evidence="1">
    <location>
        <begin position="21"/>
        <end position="251"/>
    </location>
</feature>
<dbReference type="OrthoDB" id="5814422at2"/>
<dbReference type="Pfam" id="PF06251">
    <property type="entry name" value="Caps_syn_GfcC_C"/>
    <property type="match status" value="1"/>
</dbReference>
<dbReference type="InterPro" id="IPR010425">
    <property type="entry name" value="Caps_synth_GfcC-like_C"/>
</dbReference>
<name>A0A5C8LXT8_9GAMM</name>
<evidence type="ECO:0000256" key="1">
    <source>
        <dbReference type="SAM" id="SignalP"/>
    </source>
</evidence>
<evidence type="ECO:0000313" key="4">
    <source>
        <dbReference type="EMBL" id="TXK80509.1"/>
    </source>
</evidence>
<keyword evidence="5" id="KW-1185">Reference proteome</keyword>
<feature type="signal peptide" evidence="1">
    <location>
        <begin position="1"/>
        <end position="20"/>
    </location>
</feature>
<reference evidence="4 5" key="1">
    <citation type="submission" date="2019-08" db="EMBL/GenBank/DDBJ databases">
        <title>Draft genome analysis of Rheinheimera tangshanensis isolated from the roots of fresh rice plants (Oryza sativa).</title>
        <authorList>
            <person name="Yu Q."/>
            <person name="Qi Y."/>
            <person name="Zhang H."/>
            <person name="Pu J."/>
        </authorList>
    </citation>
    <scope>NUCLEOTIDE SEQUENCE [LARGE SCALE GENOMIC DNA]</scope>
    <source>
        <strain evidence="4 5">JA3-B52</strain>
    </source>
</reference>
<evidence type="ECO:0000259" key="2">
    <source>
        <dbReference type="Pfam" id="PF06251"/>
    </source>
</evidence>